<dbReference type="Proteomes" id="UP000789396">
    <property type="component" value="Unassembled WGS sequence"/>
</dbReference>
<evidence type="ECO:0000313" key="2">
    <source>
        <dbReference type="Proteomes" id="UP000789396"/>
    </source>
</evidence>
<feature type="non-terminal residue" evidence="1">
    <location>
        <position position="1"/>
    </location>
</feature>
<gene>
    <name evidence="1" type="ORF">RFULGI_LOCUS13958</name>
</gene>
<evidence type="ECO:0000313" key="1">
    <source>
        <dbReference type="EMBL" id="CAG8756098.1"/>
    </source>
</evidence>
<feature type="non-terminal residue" evidence="1">
    <location>
        <position position="60"/>
    </location>
</feature>
<reference evidence="1" key="1">
    <citation type="submission" date="2021-06" db="EMBL/GenBank/DDBJ databases">
        <authorList>
            <person name="Kallberg Y."/>
            <person name="Tangrot J."/>
            <person name="Rosling A."/>
        </authorList>
    </citation>
    <scope>NUCLEOTIDE SEQUENCE</scope>
    <source>
        <strain evidence="1">IN212</strain>
    </source>
</reference>
<proteinExistence type="predicted"/>
<keyword evidence="2" id="KW-1185">Reference proteome</keyword>
<dbReference type="AlphaFoldDB" id="A0A9N9NS57"/>
<accession>A0A9N9NS57</accession>
<protein>
    <submittedName>
        <fullName evidence="1">14523_t:CDS:1</fullName>
    </submittedName>
</protein>
<comment type="caution">
    <text evidence="1">The sequence shown here is derived from an EMBL/GenBank/DDBJ whole genome shotgun (WGS) entry which is preliminary data.</text>
</comment>
<sequence>RINGKQRVLLRKYLQDLSTFQELPQEILCIKIALSVSEGAYTQRTLAQNLKPSKKKRSLR</sequence>
<dbReference type="EMBL" id="CAJVPZ010038730">
    <property type="protein sequence ID" value="CAG8756098.1"/>
    <property type="molecule type" value="Genomic_DNA"/>
</dbReference>
<name>A0A9N9NS57_9GLOM</name>
<organism evidence="1 2">
    <name type="scientific">Racocetra fulgida</name>
    <dbReference type="NCBI Taxonomy" id="60492"/>
    <lineage>
        <taxon>Eukaryota</taxon>
        <taxon>Fungi</taxon>
        <taxon>Fungi incertae sedis</taxon>
        <taxon>Mucoromycota</taxon>
        <taxon>Glomeromycotina</taxon>
        <taxon>Glomeromycetes</taxon>
        <taxon>Diversisporales</taxon>
        <taxon>Gigasporaceae</taxon>
        <taxon>Racocetra</taxon>
    </lineage>
</organism>